<dbReference type="GO" id="GO:0004519">
    <property type="term" value="F:endonuclease activity"/>
    <property type="evidence" value="ECO:0007669"/>
    <property type="project" value="UniProtKB-KW"/>
</dbReference>
<dbReference type="InterPro" id="IPR012296">
    <property type="entry name" value="Nuclease_put_TT1808"/>
</dbReference>
<dbReference type="Gene3D" id="3.90.1570.10">
    <property type="entry name" value="tt1808, chain A"/>
    <property type="match status" value="1"/>
</dbReference>
<reference evidence="2 3" key="1">
    <citation type="submission" date="2020-07" db="EMBL/GenBank/DDBJ databases">
        <title>Sequencing the genomes of 1000 actinobacteria strains.</title>
        <authorList>
            <person name="Klenk H.-P."/>
        </authorList>
    </citation>
    <scope>NUCLEOTIDE SEQUENCE [LARGE SCALE GENOMIC DNA]</scope>
    <source>
        <strain evidence="2 3">DSM 7487</strain>
    </source>
</reference>
<keyword evidence="2" id="KW-0540">Nuclease</keyword>
<comment type="caution">
    <text evidence="2">The sequence shown here is derived from an EMBL/GenBank/DDBJ whole genome shotgun (WGS) entry which is preliminary data.</text>
</comment>
<evidence type="ECO:0000259" key="1">
    <source>
        <dbReference type="Pfam" id="PF05685"/>
    </source>
</evidence>
<dbReference type="RefSeq" id="WP_179755143.1">
    <property type="nucleotide sequence ID" value="NZ_BAAAGN010000013.1"/>
</dbReference>
<evidence type="ECO:0000313" key="3">
    <source>
        <dbReference type="Proteomes" id="UP000521922"/>
    </source>
</evidence>
<dbReference type="Pfam" id="PF05685">
    <property type="entry name" value="Uma2"/>
    <property type="match status" value="1"/>
</dbReference>
<name>A0A7Y9DPW3_9ACTN</name>
<sequence>MAAEVSETPQAVPMSWEEFGELAEDVRGEYVDGALVVSPRGTARHQLAVANVRELLRGFEGVALSEWAWRPAGAAREYQPDVMLLAGLDPDAHFTEEPPVLVVEVTSPSNAAKDWVRNLRDYARYGAANYWILDHGDRCLYAFTLVEGRYEPAGQGGERVEITGGALAGTVVDVPPLWRA</sequence>
<dbReference type="InterPro" id="IPR011335">
    <property type="entry name" value="Restrct_endonuc-II-like"/>
</dbReference>
<dbReference type="AlphaFoldDB" id="A0A7Y9DPW3"/>
<evidence type="ECO:0000313" key="2">
    <source>
        <dbReference type="EMBL" id="NYD24627.1"/>
    </source>
</evidence>
<keyword evidence="2" id="KW-0378">Hydrolase</keyword>
<dbReference type="InterPro" id="IPR008538">
    <property type="entry name" value="Uma2"/>
</dbReference>
<dbReference type="EMBL" id="JACCBB010000001">
    <property type="protein sequence ID" value="NYD24627.1"/>
    <property type="molecule type" value="Genomic_DNA"/>
</dbReference>
<keyword evidence="2" id="KW-0255">Endonuclease</keyword>
<accession>A0A7Y9DPW3</accession>
<feature type="domain" description="Putative restriction endonuclease" evidence="1">
    <location>
        <begin position="16"/>
        <end position="161"/>
    </location>
</feature>
<dbReference type="Proteomes" id="UP000521922">
    <property type="component" value="Unassembled WGS sequence"/>
</dbReference>
<dbReference type="CDD" id="cd06260">
    <property type="entry name" value="DUF820-like"/>
    <property type="match status" value="1"/>
</dbReference>
<gene>
    <name evidence="2" type="ORF">BJ968_004167</name>
</gene>
<dbReference type="PANTHER" id="PTHR34107:SF2">
    <property type="entry name" value="SLL0888 PROTEIN"/>
    <property type="match status" value="1"/>
</dbReference>
<dbReference type="PANTHER" id="PTHR34107">
    <property type="entry name" value="SLL0198 PROTEIN-RELATED"/>
    <property type="match status" value="1"/>
</dbReference>
<keyword evidence="3" id="KW-1185">Reference proteome</keyword>
<dbReference type="SUPFAM" id="SSF52980">
    <property type="entry name" value="Restriction endonuclease-like"/>
    <property type="match status" value="1"/>
</dbReference>
<protein>
    <submittedName>
        <fullName evidence="2">Uma2 family endonuclease</fullName>
    </submittedName>
</protein>
<organism evidence="2 3">
    <name type="scientific">Kineococcus aurantiacus</name>
    <dbReference type="NCBI Taxonomy" id="37633"/>
    <lineage>
        <taxon>Bacteria</taxon>
        <taxon>Bacillati</taxon>
        <taxon>Actinomycetota</taxon>
        <taxon>Actinomycetes</taxon>
        <taxon>Kineosporiales</taxon>
        <taxon>Kineosporiaceae</taxon>
        <taxon>Kineococcus</taxon>
    </lineage>
</organism>
<proteinExistence type="predicted"/>